<dbReference type="OMA" id="QTYIKTQ"/>
<protein>
    <recommendedName>
        <fullName evidence="4">Coiled-coil domain-containing protein 189</fullName>
    </recommendedName>
</protein>
<dbReference type="FunCoup" id="A0A7M7RCF7">
    <property type="interactions" value="43"/>
</dbReference>
<dbReference type="EnsemblMetazoa" id="XM_782996">
    <property type="protein sequence ID" value="XP_788089"/>
    <property type="gene ID" value="LOC583069"/>
</dbReference>
<dbReference type="CTD" id="101750428"/>
<name>A0A7M7RCF7_STRPU</name>
<dbReference type="KEGG" id="spu:583069"/>
<accession>A0A7M7RCF7</accession>
<feature type="region of interest" description="Disordered" evidence="1">
    <location>
        <begin position="256"/>
        <end position="284"/>
    </location>
</feature>
<reference evidence="3" key="1">
    <citation type="submission" date="2015-02" db="EMBL/GenBank/DDBJ databases">
        <title>Genome sequencing for Strongylocentrotus purpuratus.</title>
        <authorList>
            <person name="Murali S."/>
            <person name="Liu Y."/>
            <person name="Vee V."/>
            <person name="English A."/>
            <person name="Wang M."/>
            <person name="Skinner E."/>
            <person name="Han Y."/>
            <person name="Muzny D.M."/>
            <person name="Worley K.C."/>
            <person name="Gibbs R.A."/>
        </authorList>
    </citation>
    <scope>NUCLEOTIDE SEQUENCE</scope>
</reference>
<dbReference type="PANTHER" id="PTHR28457">
    <property type="entry name" value="COILED-COIL DOMAIN-CONTAINING PROTEIN 189"/>
    <property type="match status" value="1"/>
</dbReference>
<dbReference type="AlphaFoldDB" id="A0A7M7RCF7"/>
<feature type="region of interest" description="Disordered" evidence="1">
    <location>
        <begin position="191"/>
        <end position="231"/>
    </location>
</feature>
<dbReference type="InParanoid" id="A0A7M7RCF7"/>
<evidence type="ECO:0000256" key="1">
    <source>
        <dbReference type="SAM" id="MobiDB-lite"/>
    </source>
</evidence>
<evidence type="ECO:0000313" key="3">
    <source>
        <dbReference type="Proteomes" id="UP000007110"/>
    </source>
</evidence>
<dbReference type="InterPro" id="IPR032727">
    <property type="entry name" value="CLAMP"/>
</dbReference>
<organism evidence="2 3">
    <name type="scientific">Strongylocentrotus purpuratus</name>
    <name type="common">Purple sea urchin</name>
    <dbReference type="NCBI Taxonomy" id="7668"/>
    <lineage>
        <taxon>Eukaryota</taxon>
        <taxon>Metazoa</taxon>
        <taxon>Echinodermata</taxon>
        <taxon>Eleutherozoa</taxon>
        <taxon>Echinozoa</taxon>
        <taxon>Echinoidea</taxon>
        <taxon>Euechinoidea</taxon>
        <taxon>Echinacea</taxon>
        <taxon>Camarodonta</taxon>
        <taxon>Echinidea</taxon>
        <taxon>Strongylocentrotidae</taxon>
        <taxon>Strongylocentrotus</taxon>
    </lineage>
</organism>
<evidence type="ECO:0000313" key="2">
    <source>
        <dbReference type="EnsemblMetazoa" id="XP_788089"/>
    </source>
</evidence>
<dbReference type="Pfam" id="PF14769">
    <property type="entry name" value="CLAMP"/>
    <property type="match status" value="1"/>
</dbReference>
<dbReference type="GeneID" id="583069"/>
<sequence>MPGEVPKIPQPKEHKAKICLWADLDVHKSEEIKGAVNMEEVKRILAEHFSLTDYKENPRSAALLDLYFYATQFALNHNFTKEQLSVFFSIVKKTHMVCVETPFGNVEQCYDYFKELVLCHAVLRPPWSVNLFGHEHVRLVIDYVVNTYFRHFKLYKYVFTPLVKLDLSISYAGMPEEDEPQTQEEELKAIEEEADGPTEEDQDQITPEGRESEKPPSPEEEESETTKELRKLITTQLNDELSKLRINLSDQIQQNNDSLQKKLSLADDPGSGKQGRASSKSKKK</sequence>
<dbReference type="OrthoDB" id="425082at2759"/>
<reference evidence="2" key="2">
    <citation type="submission" date="2021-01" db="UniProtKB">
        <authorList>
            <consortium name="EnsemblMetazoa"/>
        </authorList>
    </citation>
    <scope>IDENTIFICATION</scope>
</reference>
<dbReference type="Proteomes" id="UP000007110">
    <property type="component" value="Unassembled WGS sequence"/>
</dbReference>
<dbReference type="PANTHER" id="PTHR28457:SF1">
    <property type="entry name" value="CILIA- AND FLAGELLA-ASSOCIATED PROTEIN 119"/>
    <property type="match status" value="1"/>
</dbReference>
<proteinExistence type="predicted"/>
<dbReference type="RefSeq" id="XP_788089.1">
    <property type="nucleotide sequence ID" value="XM_782996.5"/>
</dbReference>
<keyword evidence="3" id="KW-1185">Reference proteome</keyword>
<feature type="compositionally biased region" description="Basic and acidic residues" evidence="1">
    <location>
        <begin position="208"/>
        <end position="217"/>
    </location>
</feature>
<evidence type="ECO:0008006" key="4">
    <source>
        <dbReference type="Google" id="ProtNLM"/>
    </source>
</evidence>
<feature type="compositionally biased region" description="Acidic residues" evidence="1">
    <location>
        <begin position="192"/>
        <end position="203"/>
    </location>
</feature>